<dbReference type="SUPFAM" id="SSF56524">
    <property type="entry name" value="Oxidoreductase molybdopterin-binding domain"/>
    <property type="match status" value="1"/>
</dbReference>
<dbReference type="PANTHER" id="PTHR19372:SF7">
    <property type="entry name" value="SULFITE OXIDASE, MITOCHONDRIAL"/>
    <property type="match status" value="1"/>
</dbReference>
<feature type="domain" description="Oxidoreductase molybdopterin-binding" evidence="5">
    <location>
        <begin position="68"/>
        <end position="246"/>
    </location>
</feature>
<evidence type="ECO:0000256" key="3">
    <source>
        <dbReference type="ARBA" id="ARBA00022723"/>
    </source>
</evidence>
<dbReference type="RefSeq" id="WP_204056045.1">
    <property type="nucleotide sequence ID" value="NZ_BAAAGP010000005.1"/>
</dbReference>
<dbReference type="SUPFAM" id="SSF81296">
    <property type="entry name" value="E set domains"/>
    <property type="match status" value="1"/>
</dbReference>
<organism evidence="7 8">
    <name type="scientific">Microbispora corallina</name>
    <dbReference type="NCBI Taxonomy" id="83302"/>
    <lineage>
        <taxon>Bacteria</taxon>
        <taxon>Bacillati</taxon>
        <taxon>Actinomycetota</taxon>
        <taxon>Actinomycetes</taxon>
        <taxon>Streptosporangiales</taxon>
        <taxon>Streptosporangiaceae</taxon>
        <taxon>Microbispora</taxon>
    </lineage>
</organism>
<keyword evidence="3" id="KW-0479">Metal-binding</keyword>
<comment type="caution">
    <text evidence="7">The sequence shown here is derived from an EMBL/GenBank/DDBJ whole genome shotgun (WGS) entry which is preliminary data.</text>
</comment>
<protein>
    <submittedName>
        <fullName evidence="7">Sulfite oxidase</fullName>
    </submittedName>
</protein>
<dbReference type="InterPro" id="IPR014756">
    <property type="entry name" value="Ig_E-set"/>
</dbReference>
<sequence>MELRRPGPRDLCTAGDVPPPPGWARSPFVKALPPELFTVHGSCAEMRWEAMRGQGRLVPNDRFFVRNHTRTPLVDAATWRLRLHGSGLRSSPSLSYRDLLALPATTIECAVECAGNGRSFFATQQDQPVPGTPWRLGAIGVARWRGVPLSVLLHRAGLTDSAVDVLATGLDPEYAERGVNLGRVRRPLPLAKALDDVLVAYEMNGEPLPPDHGFPARLVVPGWTGIASIKWVGDIEVSATPLTSPWSTGTYRLFGPGHPGEGSAPLTTQVVKSAFELAWNAVLPAGRTHVLTGRSWSGTGRIVHVEVSDDRGATWRPVRLTDAGPSWTRWRYAWSPPGPGPYALTARATDETGAGQPLRTAYNTLGYLFDGLVEHPVTVVG</sequence>
<keyword evidence="4" id="KW-0560">Oxidoreductase</keyword>
<dbReference type="InterPro" id="IPR005066">
    <property type="entry name" value="MoCF_OxRdtse_dimer"/>
</dbReference>
<evidence type="ECO:0000259" key="5">
    <source>
        <dbReference type="Pfam" id="PF00174"/>
    </source>
</evidence>
<evidence type="ECO:0000256" key="4">
    <source>
        <dbReference type="ARBA" id="ARBA00023002"/>
    </source>
</evidence>
<dbReference type="PANTHER" id="PTHR19372">
    <property type="entry name" value="SULFITE REDUCTASE"/>
    <property type="match status" value="1"/>
</dbReference>
<accession>A0ABQ4FUH1</accession>
<keyword evidence="8" id="KW-1185">Reference proteome</keyword>
<proteinExistence type="predicted"/>
<name>A0ABQ4FUH1_9ACTN</name>
<dbReference type="EMBL" id="BOOC01000003">
    <property type="protein sequence ID" value="GIH38471.1"/>
    <property type="molecule type" value="Genomic_DNA"/>
</dbReference>
<evidence type="ECO:0000313" key="7">
    <source>
        <dbReference type="EMBL" id="GIH38471.1"/>
    </source>
</evidence>
<dbReference type="Pfam" id="PF03404">
    <property type="entry name" value="Mo-co_dimer"/>
    <property type="match status" value="1"/>
</dbReference>
<dbReference type="PRINTS" id="PR00407">
    <property type="entry name" value="EUMOPTERIN"/>
</dbReference>
<evidence type="ECO:0000259" key="6">
    <source>
        <dbReference type="Pfam" id="PF03404"/>
    </source>
</evidence>
<evidence type="ECO:0000256" key="2">
    <source>
        <dbReference type="ARBA" id="ARBA00022505"/>
    </source>
</evidence>
<dbReference type="InterPro" id="IPR008335">
    <property type="entry name" value="Mopterin_OxRdtase_euk"/>
</dbReference>
<gene>
    <name evidence="7" type="ORF">Mco01_14710</name>
</gene>
<keyword evidence="2" id="KW-0500">Molybdenum</keyword>
<reference evidence="7 8" key="1">
    <citation type="submission" date="2021-01" db="EMBL/GenBank/DDBJ databases">
        <title>Whole genome shotgun sequence of Microbispora corallina NBRC 16416.</title>
        <authorList>
            <person name="Komaki H."/>
            <person name="Tamura T."/>
        </authorList>
    </citation>
    <scope>NUCLEOTIDE SEQUENCE [LARGE SCALE GENOMIC DNA]</scope>
    <source>
        <strain evidence="7 8">NBRC 16416</strain>
    </source>
</reference>
<evidence type="ECO:0000256" key="1">
    <source>
        <dbReference type="ARBA" id="ARBA00001924"/>
    </source>
</evidence>
<dbReference type="CDD" id="cd02110">
    <property type="entry name" value="SO_family_Moco_dimer"/>
    <property type="match status" value="1"/>
</dbReference>
<dbReference type="Gene3D" id="2.60.40.650">
    <property type="match status" value="1"/>
</dbReference>
<dbReference type="Proteomes" id="UP000603904">
    <property type="component" value="Unassembled WGS sequence"/>
</dbReference>
<dbReference type="Pfam" id="PF00174">
    <property type="entry name" value="Oxidored_molyb"/>
    <property type="match status" value="1"/>
</dbReference>
<feature type="domain" description="Moybdenum cofactor oxidoreductase dimerisation" evidence="6">
    <location>
        <begin position="287"/>
        <end position="367"/>
    </location>
</feature>
<dbReference type="InterPro" id="IPR036374">
    <property type="entry name" value="OxRdtase_Mopterin-bd_sf"/>
</dbReference>
<comment type="cofactor">
    <cofactor evidence="1">
        <name>Mo-molybdopterin</name>
        <dbReference type="ChEBI" id="CHEBI:71302"/>
    </cofactor>
</comment>
<dbReference type="Gene3D" id="3.90.420.10">
    <property type="entry name" value="Oxidoreductase, molybdopterin-binding domain"/>
    <property type="match status" value="1"/>
</dbReference>
<evidence type="ECO:0000313" key="8">
    <source>
        <dbReference type="Proteomes" id="UP000603904"/>
    </source>
</evidence>
<dbReference type="InterPro" id="IPR000572">
    <property type="entry name" value="OxRdtase_Mopterin-bd_dom"/>
</dbReference>